<feature type="compositionally biased region" description="Polar residues" evidence="2">
    <location>
        <begin position="637"/>
        <end position="656"/>
    </location>
</feature>
<proteinExistence type="predicted"/>
<dbReference type="SMART" id="SM00799">
    <property type="entry name" value="DENN"/>
    <property type="match status" value="1"/>
</dbReference>
<feature type="region of interest" description="Disordered" evidence="2">
    <location>
        <begin position="1417"/>
        <end position="1453"/>
    </location>
</feature>
<feature type="coiled-coil region" evidence="1">
    <location>
        <begin position="1064"/>
        <end position="1119"/>
    </location>
</feature>
<feature type="compositionally biased region" description="Polar residues" evidence="2">
    <location>
        <begin position="429"/>
        <end position="440"/>
    </location>
</feature>
<reference evidence="4 5" key="1">
    <citation type="journal article" date="2011" name="PLoS Pathog.">
        <title>Endophytic Life Strategies Decoded by Genome and Transcriptome Analyses of the Mutualistic Root Symbiont Piriformospora indica.</title>
        <authorList>
            <person name="Zuccaro A."/>
            <person name="Lahrmann U."/>
            <person name="Guldener U."/>
            <person name="Langen G."/>
            <person name="Pfiffi S."/>
            <person name="Biedenkopf D."/>
            <person name="Wong P."/>
            <person name="Samans B."/>
            <person name="Grimm C."/>
            <person name="Basiewicz M."/>
            <person name="Murat C."/>
            <person name="Martin F."/>
            <person name="Kogel K.H."/>
        </authorList>
    </citation>
    <scope>NUCLEOTIDE SEQUENCE [LARGE SCALE GENOMIC DNA]</scope>
    <source>
        <strain evidence="4 5">DSM 11827</strain>
    </source>
</reference>
<feature type="compositionally biased region" description="Basic and acidic residues" evidence="2">
    <location>
        <begin position="1318"/>
        <end position="1337"/>
    </location>
</feature>
<feature type="compositionally biased region" description="Polar residues" evidence="2">
    <location>
        <begin position="1250"/>
        <end position="1265"/>
    </location>
</feature>
<feature type="coiled-coil region" evidence="1">
    <location>
        <begin position="1148"/>
        <end position="1182"/>
    </location>
</feature>
<dbReference type="Gene3D" id="3.40.50.11500">
    <property type="match status" value="1"/>
</dbReference>
<feature type="compositionally biased region" description="Gly residues" evidence="2">
    <location>
        <begin position="1370"/>
        <end position="1382"/>
    </location>
</feature>
<feature type="region of interest" description="Disordered" evidence="2">
    <location>
        <begin position="348"/>
        <end position="383"/>
    </location>
</feature>
<dbReference type="eggNOG" id="ENOG502QW1Q">
    <property type="taxonomic scope" value="Eukaryota"/>
</dbReference>
<feature type="region of interest" description="Disordered" evidence="2">
    <location>
        <begin position="1292"/>
        <end position="1384"/>
    </location>
</feature>
<feature type="compositionally biased region" description="Low complexity" evidence="2">
    <location>
        <begin position="363"/>
        <end position="383"/>
    </location>
</feature>
<evidence type="ECO:0000256" key="1">
    <source>
        <dbReference type="SAM" id="Coils"/>
    </source>
</evidence>
<dbReference type="InterPro" id="IPR051696">
    <property type="entry name" value="DENN_Domain_GEFs"/>
</dbReference>
<dbReference type="Proteomes" id="UP000007148">
    <property type="component" value="Unassembled WGS sequence"/>
</dbReference>
<feature type="region of interest" description="Disordered" evidence="2">
    <location>
        <begin position="1191"/>
        <end position="1271"/>
    </location>
</feature>
<feature type="region of interest" description="Disordered" evidence="2">
    <location>
        <begin position="1"/>
        <end position="67"/>
    </location>
</feature>
<feature type="compositionally biased region" description="Basic and acidic residues" evidence="2">
    <location>
        <begin position="1346"/>
        <end position="1356"/>
    </location>
</feature>
<keyword evidence="5" id="KW-1185">Reference proteome</keyword>
<dbReference type="PANTHER" id="PTHR12296">
    <property type="entry name" value="DENN DOMAIN-CONTAINING PROTEIN 4"/>
    <property type="match status" value="1"/>
</dbReference>
<evidence type="ECO:0000313" key="5">
    <source>
        <dbReference type="Proteomes" id="UP000007148"/>
    </source>
</evidence>
<dbReference type="Pfam" id="PF02141">
    <property type="entry name" value="DENN"/>
    <property type="match status" value="1"/>
</dbReference>
<dbReference type="GO" id="GO:0032483">
    <property type="term" value="P:regulation of Rab protein signal transduction"/>
    <property type="evidence" value="ECO:0007669"/>
    <property type="project" value="TreeGrafter"/>
</dbReference>
<dbReference type="InterPro" id="IPR001194">
    <property type="entry name" value="cDENN_dom"/>
</dbReference>
<dbReference type="HOGENOM" id="CLU_004288_0_0_1"/>
<dbReference type="OrthoDB" id="6019893at2759"/>
<dbReference type="InterPro" id="IPR043153">
    <property type="entry name" value="DENN_C"/>
</dbReference>
<feature type="compositionally biased region" description="Acidic residues" evidence="2">
    <location>
        <begin position="669"/>
        <end position="684"/>
    </location>
</feature>
<dbReference type="EMBL" id="CAFZ01000097">
    <property type="protein sequence ID" value="CCA70849.1"/>
    <property type="molecule type" value="Genomic_DNA"/>
</dbReference>
<evidence type="ECO:0000256" key="2">
    <source>
        <dbReference type="SAM" id="MobiDB-lite"/>
    </source>
</evidence>
<sequence length="1453" mass="156011">MFGRKTSEPSAAQPPPVSLSSEDDSSKRNTSTNNTITLHKRVLKLSNASSRREPPAAPSIFSDADVDGPGATAASAAAYYSRNQNIPHPYADIDIIAETNSAPHSTYAASPVPANRPSSSVAAVAPNTLGVAKENEDDFDPSLLHVLSEAESDVHSVLSAPGDLSAHRDPFASLGLTPISTFPRRDKAAQILGIPHRRSMEPIPSPSAPANVAKSSNRFTSFGSRSATGGYTNPHPTIPEGGSNNHFQTHSHRYDSNARTDSFISATGGRMRALSGATTNTQMAGRFGALFNADHNSPPTPLSSLYLVAGLPKSHHAWTLADPDSVLGLQHTDGAVNKWWRPEVLGSTVSPGVLPTSSSAKETTSGAMNGNSSSSGANGASSSTPIAAANATAGSKANGAGGGPNGNGATLASSSASIDTKKNKRRQRSGTNATIPTNVPNPRDPGAGIGLSKSQVAKMLSKALKLSFTREVEIIASTLQPPSTVHSFTFSLPTPVDRELGLPSTVPANTGVGGGAAGRSMGDVRSSVYSATTGRMIGPGGMGMNAVGMISSARPSSTYLGPTTTPLTPAAQEALQAESASSTTYYGVCLTVWSHADEERSRAIRKTMELGLRSMNADGSVRRGKAREKKDSLVPPNGSQAGQARSPAKTNRSLKMSNPDAPAWSGTDIETEADDLEFEGENETDTGGISESDWEGRSRNGIRGDVGGSTLFLPGDTIFWLPYALTLVSRVPIYDLMRDFLTFSWARFSKDVHSHTLQIAKILSAPVPKPGELIKLDASPPEKDKPTDRSGRAVAAAANSLEMICRMPGGLDFGRGLVDVNFQMWPLFCCLSLDNILTCCEIALSPTGRVLFLSKHPAMLGIAVSTIKYLVELRGWNGIALQAVHSRDAKIYLEDPGPWILGLATEARYIARTSPEVCVCDLDINYVNCLSPPPGHVSTKGRRDRYRRILLSAFDAYFHPDHSVPSEFKEAFPAGRFRPVVKIQSRRGASSSVSTELINPPDWWNWTRVVGAFNEVLQDRDKPLSLFKRITALRGPRRQAKLTPAELMIQMALRKRASAFVDARDDLETKIGRLSRRLNFLLTESDLWREKFVQFEAYAEKLSGEAIDLRAKINKEQRESRRLTSLVTLTAQEKAKLQAQLYETEGAHRAAVVELDRMKNNMEKMELERAQMVAEVEAQIERALQSMMVGDSEGEWDEDDLDEIPNDSMSMGRVRSPVLDSVSNGGYESRPVSPGSIVSSHRGTKKRYHQTTSRPGTSHSLSDAKSANGGRLRNFGTATTLAEIADRLEQVKQVHAKKSKASSLHGHGRKSRASSVHHGSERGHRLKPQKSEPKLSGEEAGDEESMSERERAEQEQALKIATKRFSTGAAEGGQDGTTGGDGMMSAVDAGIVEKSDRIAEKMKQIQERFESALAAEEAAAVDVESENDKVPTPEMEANASGSEDEVESSSLRL</sequence>
<dbReference type="STRING" id="1109443.G4THQ6"/>
<organism evidence="4 5">
    <name type="scientific">Serendipita indica (strain DSM 11827)</name>
    <name type="common">Root endophyte fungus</name>
    <name type="synonym">Piriformospora indica</name>
    <dbReference type="NCBI Taxonomy" id="1109443"/>
    <lineage>
        <taxon>Eukaryota</taxon>
        <taxon>Fungi</taxon>
        <taxon>Dikarya</taxon>
        <taxon>Basidiomycota</taxon>
        <taxon>Agaricomycotina</taxon>
        <taxon>Agaricomycetes</taxon>
        <taxon>Sebacinales</taxon>
        <taxon>Serendipitaceae</taxon>
        <taxon>Serendipita</taxon>
    </lineage>
</organism>
<gene>
    <name evidence="4" type="ORF">PIIN_04784</name>
</gene>
<protein>
    <recommendedName>
        <fullName evidence="3">cDENN domain-containing protein</fullName>
    </recommendedName>
</protein>
<feature type="compositionally biased region" description="Acidic residues" evidence="2">
    <location>
        <begin position="1192"/>
        <end position="1205"/>
    </location>
</feature>
<feature type="domain" description="cDENN" evidence="3">
    <location>
        <begin position="720"/>
        <end position="925"/>
    </location>
</feature>
<dbReference type="GO" id="GO:0031410">
    <property type="term" value="C:cytoplasmic vesicle"/>
    <property type="evidence" value="ECO:0007669"/>
    <property type="project" value="TreeGrafter"/>
</dbReference>
<dbReference type="OMA" id="NSLEMIC"/>
<dbReference type="PANTHER" id="PTHR12296:SF31">
    <property type="entry name" value="DENN (AEX-3) DOMAIN PROTEIN (AFU_ORTHOLOGUE AFUA_6G11200)"/>
    <property type="match status" value="1"/>
</dbReference>
<keyword evidence="1" id="KW-0175">Coiled coil</keyword>
<dbReference type="InParanoid" id="G4THQ6"/>
<feature type="compositionally biased region" description="Polar residues" evidence="2">
    <location>
        <begin position="28"/>
        <end position="37"/>
    </location>
</feature>
<feature type="region of interest" description="Disordered" evidence="2">
    <location>
        <begin position="615"/>
        <end position="701"/>
    </location>
</feature>
<comment type="caution">
    <text evidence="4">The sequence shown here is derived from an EMBL/GenBank/DDBJ whole genome shotgun (WGS) entry which is preliminary data.</text>
</comment>
<name>G4THQ6_SERID</name>
<feature type="compositionally biased region" description="Polar residues" evidence="2">
    <location>
        <begin position="348"/>
        <end position="362"/>
    </location>
</feature>
<feature type="region of interest" description="Disordered" evidence="2">
    <location>
        <begin position="398"/>
        <end position="450"/>
    </location>
</feature>
<feature type="compositionally biased region" description="Basic residues" evidence="2">
    <location>
        <begin position="1294"/>
        <end position="1312"/>
    </location>
</feature>
<evidence type="ECO:0000259" key="3">
    <source>
        <dbReference type="SMART" id="SM00799"/>
    </source>
</evidence>
<accession>G4THQ6</accession>
<evidence type="ECO:0000313" key="4">
    <source>
        <dbReference type="EMBL" id="CCA70849.1"/>
    </source>
</evidence>